<dbReference type="PANTHER" id="PTHR45270:SF1">
    <property type="entry name" value="CHAPERONE DNAJ-DOMAIN SUPERFAMILY PROTEIN"/>
    <property type="match status" value="1"/>
</dbReference>
<dbReference type="CDD" id="cd06257">
    <property type="entry name" value="DnaJ"/>
    <property type="match status" value="1"/>
</dbReference>
<dbReference type="InterPro" id="IPR018253">
    <property type="entry name" value="DnaJ_domain_CS"/>
</dbReference>
<proteinExistence type="predicted"/>
<comment type="caution">
    <text evidence="2">The sequence shown here is derived from an EMBL/GenBank/DDBJ whole genome shotgun (WGS) entry which is preliminary data.</text>
</comment>
<feature type="domain" description="J" evidence="1">
    <location>
        <begin position="35"/>
        <end position="102"/>
    </location>
</feature>
<dbReference type="InterPro" id="IPR036869">
    <property type="entry name" value="J_dom_sf"/>
</dbReference>
<dbReference type="PRINTS" id="PR00625">
    <property type="entry name" value="JDOMAIN"/>
</dbReference>
<organism evidence="2 3">
    <name type="scientific">Lactuca virosa</name>
    <dbReference type="NCBI Taxonomy" id="75947"/>
    <lineage>
        <taxon>Eukaryota</taxon>
        <taxon>Viridiplantae</taxon>
        <taxon>Streptophyta</taxon>
        <taxon>Embryophyta</taxon>
        <taxon>Tracheophyta</taxon>
        <taxon>Spermatophyta</taxon>
        <taxon>Magnoliopsida</taxon>
        <taxon>eudicotyledons</taxon>
        <taxon>Gunneridae</taxon>
        <taxon>Pentapetalae</taxon>
        <taxon>asterids</taxon>
        <taxon>campanulids</taxon>
        <taxon>Asterales</taxon>
        <taxon>Asteraceae</taxon>
        <taxon>Cichorioideae</taxon>
        <taxon>Cichorieae</taxon>
        <taxon>Lactucinae</taxon>
        <taxon>Lactuca</taxon>
    </lineage>
</organism>
<evidence type="ECO:0000313" key="2">
    <source>
        <dbReference type="EMBL" id="CAH1453007.1"/>
    </source>
</evidence>
<dbReference type="EMBL" id="CAKMRJ010005745">
    <property type="protein sequence ID" value="CAH1453007.1"/>
    <property type="molecule type" value="Genomic_DNA"/>
</dbReference>
<sequence length="159" mass="18611">MNKEKKESKSTISIPMVKTHENEVNEMERIISCVDHYETLGLTRYDKNDAILLKKEYKKKAMLVHPDKNMGNPLASESFKKVQFAYEILSDSIKKRDYDDHLRNQDSKTLFHKSASSSRQATSDYFSDESRRIHCTKCDLMHIWDCSQYHQAKDGDGWV</sequence>
<dbReference type="PANTHER" id="PTHR45270">
    <property type="entry name" value="OS03G0832900 PROTEIN"/>
    <property type="match status" value="1"/>
</dbReference>
<dbReference type="PROSITE" id="PS00636">
    <property type="entry name" value="DNAJ_1"/>
    <property type="match status" value="1"/>
</dbReference>
<accession>A0AAU9PRE8</accession>
<dbReference type="Gene3D" id="1.10.287.110">
    <property type="entry name" value="DnaJ domain"/>
    <property type="match status" value="1"/>
</dbReference>
<evidence type="ECO:0000259" key="1">
    <source>
        <dbReference type="PROSITE" id="PS50076"/>
    </source>
</evidence>
<reference evidence="2 3" key="1">
    <citation type="submission" date="2022-01" db="EMBL/GenBank/DDBJ databases">
        <authorList>
            <person name="Xiong W."/>
            <person name="Schranz E."/>
        </authorList>
    </citation>
    <scope>NUCLEOTIDE SEQUENCE [LARGE SCALE GENOMIC DNA]</scope>
</reference>
<protein>
    <recommendedName>
        <fullName evidence="1">J domain-containing protein</fullName>
    </recommendedName>
</protein>
<evidence type="ECO:0000313" key="3">
    <source>
        <dbReference type="Proteomes" id="UP001157418"/>
    </source>
</evidence>
<dbReference type="InterPro" id="IPR001623">
    <property type="entry name" value="DnaJ_domain"/>
</dbReference>
<dbReference type="AlphaFoldDB" id="A0AAU9PRE8"/>
<dbReference type="SUPFAM" id="SSF46565">
    <property type="entry name" value="Chaperone J-domain"/>
    <property type="match status" value="1"/>
</dbReference>
<dbReference type="Pfam" id="PF00226">
    <property type="entry name" value="DnaJ"/>
    <property type="match status" value="1"/>
</dbReference>
<gene>
    <name evidence="2" type="ORF">LVIROSA_LOCUS38286</name>
</gene>
<dbReference type="Proteomes" id="UP001157418">
    <property type="component" value="Unassembled WGS sequence"/>
</dbReference>
<keyword evidence="3" id="KW-1185">Reference proteome</keyword>
<dbReference type="PROSITE" id="PS50076">
    <property type="entry name" value="DNAJ_2"/>
    <property type="match status" value="1"/>
</dbReference>
<name>A0AAU9PRE8_9ASTR</name>
<dbReference type="SMART" id="SM00271">
    <property type="entry name" value="DnaJ"/>
    <property type="match status" value="1"/>
</dbReference>